<organism evidence="5">
    <name type="scientific">Oryza sativa</name>
    <name type="common">Rice</name>
    <dbReference type="NCBI Taxonomy" id="4530"/>
    <lineage>
        <taxon>Eukaryota</taxon>
        <taxon>Viridiplantae</taxon>
        <taxon>Streptophyta</taxon>
        <taxon>Embryophyta</taxon>
        <taxon>Tracheophyta</taxon>
        <taxon>Spermatophyta</taxon>
        <taxon>Magnoliopsida</taxon>
        <taxon>Liliopsida</taxon>
        <taxon>Poales</taxon>
        <taxon>Poaceae</taxon>
        <taxon>BOP clade</taxon>
        <taxon>Oryzoideae</taxon>
        <taxon>Oryzeae</taxon>
        <taxon>Oryzinae</taxon>
        <taxon>Oryza</taxon>
    </lineage>
</organism>
<feature type="region of interest" description="Disordered" evidence="3">
    <location>
        <begin position="195"/>
        <end position="237"/>
    </location>
</feature>
<keyword evidence="1" id="KW-0694">RNA-binding</keyword>
<keyword evidence="2" id="KW-0175">Coiled coil</keyword>
<dbReference type="InterPro" id="IPR035979">
    <property type="entry name" value="RBD_domain_sf"/>
</dbReference>
<sequence>MVTSDEDAKKAYADFEKKVKRTIYIDHLSPQVTSSVIKAALAQCANVVDVEFIVNYTVPYDIPSAALVELDDEIQAKAALDLMNDFPFIIGGMPRPVRAICAKPEMFRERPPHPGIRKEFRWVKQEDGTEYQGMKKLRILAKRQEVENMALIKNQLEEEKELAKQQQELLDGNYNKYDMLENVVQNGNMKSLAQHYGRWRRRRRRGEEAAETKGRGGGEGRKCRREEEEAFAAKSRRIDDQDDEERMNNYTPMLEEEEDGCRDSRCAELVFGEEEELDPVQMEEQLQQVKLELQDKYTEVDEEEQIRNYRTSWDSSFSSRYGPFQCTTSVPAMRYTHGPIARYACCDSTLQIFSIEVISPSHAWVVQQALKFTYTVLNGAVEATICRVKVVRGSWTKENRRRIVCTTSNIGHEDFVLLDSQDAETMPIGSDDDVIKLSRRVVTVELSGQLTVCVAATRAAGETSTRDDRGGIAQNEAPSTMDEGVRRVRAAAAAAVAAVVVEEGEEAEARPGEEARARSVVLSMKELRAQGREARRRDAVKASSARRPETSMAAWTTMPPRGRRALTTPLTRRRAPLLRVVEPPSGIRPSPLHHASEQVHTLAVRRGLERNEDDGQHGECPL</sequence>
<dbReference type="PANTHER" id="PTHR36309:SF6">
    <property type="entry name" value="OS02G0669700 PROTEIN"/>
    <property type="match status" value="1"/>
</dbReference>
<dbReference type="CDD" id="cd00590">
    <property type="entry name" value="RRM_SF"/>
    <property type="match status" value="1"/>
</dbReference>
<dbReference type="InterPro" id="IPR046533">
    <property type="entry name" value="DUF6598"/>
</dbReference>
<dbReference type="InterPro" id="IPR012677">
    <property type="entry name" value="Nucleotide-bd_a/b_plait_sf"/>
</dbReference>
<feature type="compositionally biased region" description="Basic and acidic residues" evidence="3">
    <location>
        <begin position="205"/>
        <end position="227"/>
    </location>
</feature>
<evidence type="ECO:0000259" key="4">
    <source>
        <dbReference type="PROSITE" id="PS50102"/>
    </source>
</evidence>
<evidence type="ECO:0000256" key="1">
    <source>
        <dbReference type="PROSITE-ProRule" id="PRU00176"/>
    </source>
</evidence>
<evidence type="ECO:0000256" key="3">
    <source>
        <dbReference type="SAM" id="MobiDB-lite"/>
    </source>
</evidence>
<dbReference type="Pfam" id="PF20241">
    <property type="entry name" value="DUF6598"/>
    <property type="match status" value="1"/>
</dbReference>
<gene>
    <name evidence="5" type="primary">q3037.7</name>
</gene>
<dbReference type="InterPro" id="IPR000504">
    <property type="entry name" value="RRM_dom"/>
</dbReference>
<dbReference type="AlphaFoldDB" id="Q9ST90"/>
<feature type="coiled-coil region" evidence="2">
    <location>
        <begin position="139"/>
        <end position="173"/>
    </location>
</feature>
<evidence type="ECO:0000313" key="5">
    <source>
        <dbReference type="EMBL" id="CAB53480.1"/>
    </source>
</evidence>
<dbReference type="PROSITE" id="PS50102">
    <property type="entry name" value="RRM"/>
    <property type="match status" value="1"/>
</dbReference>
<dbReference type="GO" id="GO:0003723">
    <property type="term" value="F:RNA binding"/>
    <property type="evidence" value="ECO:0007669"/>
    <property type="project" value="UniProtKB-UniRule"/>
</dbReference>
<accession>Q9ST90</accession>
<proteinExistence type="predicted"/>
<dbReference type="Gene3D" id="3.30.70.330">
    <property type="match status" value="1"/>
</dbReference>
<feature type="domain" description="RRM" evidence="4">
    <location>
        <begin position="21"/>
        <end position="104"/>
    </location>
</feature>
<dbReference type="PANTHER" id="PTHR36309">
    <property type="entry name" value="RNA-BINDING (RRM/RBD/RNP MOTIFS) FAMILY PROTEIN"/>
    <property type="match status" value="1"/>
</dbReference>
<reference evidence="5" key="1">
    <citation type="submission" date="1999-08" db="EMBL/GenBank/DDBJ databases">
        <title>Oryza sativa chromosome 4 BAC q3037-207F1 genomic sequence.</title>
        <authorList>
            <person name="Hong G."/>
            <person name="Chen Z."/>
        </authorList>
    </citation>
    <scope>NUCLEOTIDE SEQUENCE</scope>
    <source>
        <strain evidence="5">DNA</strain>
    </source>
</reference>
<dbReference type="EMBL" id="AJ245900">
    <property type="protein sequence ID" value="CAB53480.1"/>
    <property type="molecule type" value="Genomic_DNA"/>
</dbReference>
<evidence type="ECO:0000256" key="2">
    <source>
        <dbReference type="SAM" id="Coils"/>
    </source>
</evidence>
<dbReference type="SUPFAM" id="SSF54928">
    <property type="entry name" value="RNA-binding domain, RBD"/>
    <property type="match status" value="1"/>
</dbReference>
<protein>
    <submittedName>
        <fullName evidence="5">CAA30377.1 protein</fullName>
    </submittedName>
</protein>
<dbReference type="InterPro" id="IPR053316">
    <property type="entry name" value="Epigenetic_reg_gene_expr"/>
</dbReference>
<name>Q9ST90_ORYSA</name>